<name>A0A2S6MWI5_9HYPH</name>
<evidence type="ECO:0000256" key="5">
    <source>
        <dbReference type="ARBA" id="ARBA00022989"/>
    </source>
</evidence>
<organism evidence="8 9">
    <name type="scientific">Rhodoblastus sphagnicola</name>
    <dbReference type="NCBI Taxonomy" id="333368"/>
    <lineage>
        <taxon>Bacteria</taxon>
        <taxon>Pseudomonadati</taxon>
        <taxon>Pseudomonadota</taxon>
        <taxon>Alphaproteobacteria</taxon>
        <taxon>Hyphomicrobiales</taxon>
        <taxon>Rhodoblastaceae</taxon>
        <taxon>Rhodoblastus</taxon>
    </lineage>
</organism>
<evidence type="ECO:0000256" key="1">
    <source>
        <dbReference type="ARBA" id="ARBA00004162"/>
    </source>
</evidence>
<gene>
    <name evidence="8" type="ORF">CCR94_21695</name>
</gene>
<dbReference type="InterPro" id="IPR003400">
    <property type="entry name" value="ExbD"/>
</dbReference>
<evidence type="ECO:0000313" key="8">
    <source>
        <dbReference type="EMBL" id="PPQ26726.1"/>
    </source>
</evidence>
<dbReference type="PANTHER" id="PTHR30558:SF7">
    <property type="entry name" value="TOL-PAL SYSTEM PROTEIN TOLR"/>
    <property type="match status" value="1"/>
</dbReference>
<keyword evidence="6" id="KW-0472">Membrane</keyword>
<keyword evidence="5" id="KW-1133">Transmembrane helix</keyword>
<dbReference type="EMBL" id="NHSJ01000131">
    <property type="protein sequence ID" value="PPQ26726.1"/>
    <property type="molecule type" value="Genomic_DNA"/>
</dbReference>
<protein>
    <submittedName>
        <fullName evidence="8">Biopolymer transporter ExbD</fullName>
    </submittedName>
</protein>
<evidence type="ECO:0000256" key="2">
    <source>
        <dbReference type="ARBA" id="ARBA00005811"/>
    </source>
</evidence>
<evidence type="ECO:0000313" key="9">
    <source>
        <dbReference type="Proteomes" id="UP000239089"/>
    </source>
</evidence>
<keyword evidence="7" id="KW-0813">Transport</keyword>
<evidence type="ECO:0000256" key="6">
    <source>
        <dbReference type="ARBA" id="ARBA00023136"/>
    </source>
</evidence>
<dbReference type="PANTHER" id="PTHR30558">
    <property type="entry name" value="EXBD MEMBRANE COMPONENT OF PMF-DRIVEN MACROMOLECULE IMPORT SYSTEM"/>
    <property type="match status" value="1"/>
</dbReference>
<dbReference type="GO" id="GO:0015031">
    <property type="term" value="P:protein transport"/>
    <property type="evidence" value="ECO:0007669"/>
    <property type="project" value="UniProtKB-KW"/>
</dbReference>
<keyword evidence="7" id="KW-0653">Protein transport</keyword>
<dbReference type="Gene3D" id="3.30.420.270">
    <property type="match status" value="1"/>
</dbReference>
<dbReference type="Pfam" id="PF02472">
    <property type="entry name" value="ExbD"/>
    <property type="match status" value="1"/>
</dbReference>
<dbReference type="GO" id="GO:0005886">
    <property type="term" value="C:plasma membrane"/>
    <property type="evidence" value="ECO:0007669"/>
    <property type="project" value="UniProtKB-SubCell"/>
</dbReference>
<keyword evidence="9" id="KW-1185">Reference proteome</keyword>
<keyword evidence="3" id="KW-1003">Cell membrane</keyword>
<comment type="similarity">
    <text evidence="2 7">Belongs to the ExbD/TolR family.</text>
</comment>
<evidence type="ECO:0000256" key="4">
    <source>
        <dbReference type="ARBA" id="ARBA00022692"/>
    </source>
</evidence>
<comment type="subcellular location">
    <subcellularLocation>
        <location evidence="1">Cell membrane</location>
        <topology evidence="1">Single-pass membrane protein</topology>
    </subcellularLocation>
    <subcellularLocation>
        <location evidence="7">Cell membrane</location>
        <topology evidence="7">Single-pass type II membrane protein</topology>
    </subcellularLocation>
</comment>
<dbReference type="Proteomes" id="UP000239089">
    <property type="component" value="Unassembled WGS sequence"/>
</dbReference>
<keyword evidence="4 7" id="KW-0812">Transmembrane</keyword>
<proteinExistence type="inferred from homology"/>
<evidence type="ECO:0000256" key="3">
    <source>
        <dbReference type="ARBA" id="ARBA00022475"/>
    </source>
</evidence>
<dbReference type="GO" id="GO:0022857">
    <property type="term" value="F:transmembrane transporter activity"/>
    <property type="evidence" value="ECO:0007669"/>
    <property type="project" value="InterPro"/>
</dbReference>
<sequence>MLSSPLQNGRPGLFRAQADINVTPLVDVMLVLLIIFMVTAPLLATGVKVDLPQAKAAKPLDPKEPVVVAVDRDGHVALGAEQVDRADLVDRVKLKVGDDLAHVVHIRGDKDAAFGQIVSVMDDLAHNGMTHLAIVTDNSRKGFDAGSASSAEAPKNTAPRNSQ</sequence>
<reference evidence="8 9" key="1">
    <citation type="journal article" date="2018" name="Arch. Microbiol.">
        <title>New insights into the metabolic potential of the phototrophic purple bacterium Rhodopila globiformis DSM 161(T) from its draft genome sequence and evidence for a vanadium-dependent nitrogenase.</title>
        <authorList>
            <person name="Imhoff J.F."/>
            <person name="Rahn T."/>
            <person name="Kunzel S."/>
            <person name="Neulinger S.C."/>
        </authorList>
    </citation>
    <scope>NUCLEOTIDE SEQUENCE [LARGE SCALE GENOMIC DNA]</scope>
    <source>
        <strain evidence="8 9">DSM 16996</strain>
    </source>
</reference>
<accession>A0A2S6MWI5</accession>
<comment type="caution">
    <text evidence="8">The sequence shown here is derived from an EMBL/GenBank/DDBJ whole genome shotgun (WGS) entry which is preliminary data.</text>
</comment>
<dbReference type="AlphaFoldDB" id="A0A2S6MWI5"/>
<evidence type="ECO:0000256" key="7">
    <source>
        <dbReference type="RuleBase" id="RU003879"/>
    </source>
</evidence>
<dbReference type="OrthoDB" id="9798629at2"/>
<dbReference type="RefSeq" id="WP_104510278.1">
    <property type="nucleotide sequence ID" value="NZ_JACIGC010000020.1"/>
</dbReference>